<accession>D4F4L1</accession>
<dbReference type="HOGENOM" id="CLU_3250715_0_0_6"/>
<evidence type="ECO:0000313" key="2">
    <source>
        <dbReference type="Proteomes" id="UP000003692"/>
    </source>
</evidence>
<organism evidence="1 2">
    <name type="scientific">Edwardsiella tarda ATCC 23685</name>
    <dbReference type="NCBI Taxonomy" id="500638"/>
    <lineage>
        <taxon>Bacteria</taxon>
        <taxon>Pseudomonadati</taxon>
        <taxon>Pseudomonadota</taxon>
        <taxon>Gammaproteobacteria</taxon>
        <taxon>Enterobacterales</taxon>
        <taxon>Hafniaceae</taxon>
        <taxon>Edwardsiella</taxon>
    </lineage>
</organism>
<proteinExistence type="predicted"/>
<dbReference type="AlphaFoldDB" id="D4F4L1"/>
<protein>
    <submittedName>
        <fullName evidence="1">Uncharacterized protein</fullName>
    </submittedName>
</protein>
<reference evidence="1 2" key="1">
    <citation type="submission" date="2010-02" db="EMBL/GenBank/DDBJ databases">
        <authorList>
            <person name="Weinstock G."/>
            <person name="Sodergren E."/>
            <person name="Clifton S."/>
            <person name="Fulton L."/>
            <person name="Fulton B."/>
            <person name="Courtney L."/>
            <person name="Fronick C."/>
            <person name="Harrison M."/>
            <person name="Strong C."/>
            <person name="Farmer C."/>
            <person name="Delahaunty K."/>
            <person name="Markovic C."/>
            <person name="Hall O."/>
            <person name="Minx P."/>
            <person name="Tomlinson C."/>
            <person name="Mitreva M."/>
            <person name="Nelson J."/>
            <person name="Hou S."/>
            <person name="Wollam A."/>
            <person name="Pepin K.H."/>
            <person name="Johnson M."/>
            <person name="Bhonagiri V."/>
            <person name="Zhang X."/>
            <person name="Suruliraj S."/>
            <person name="Warren W."/>
            <person name="Chinwalla A."/>
            <person name="Mardis E.R."/>
            <person name="Wilson R.K."/>
        </authorList>
    </citation>
    <scope>NUCLEOTIDE SEQUENCE [LARGE SCALE GENOMIC DNA]</scope>
    <source>
        <strain evidence="1 2">ATCC 23685</strain>
    </source>
</reference>
<comment type="caution">
    <text evidence="1">The sequence shown here is derived from an EMBL/GenBank/DDBJ whole genome shotgun (WGS) entry which is preliminary data.</text>
</comment>
<evidence type="ECO:0000313" key="1">
    <source>
        <dbReference type="EMBL" id="EFE23295.1"/>
    </source>
</evidence>
<sequence>MILTINPVFFLVTNNHYQNNHAEWSQPAVFVTLITKQIPKNE</sequence>
<dbReference type="EMBL" id="ADGK01000103">
    <property type="protein sequence ID" value="EFE23295.1"/>
    <property type="molecule type" value="Genomic_DNA"/>
</dbReference>
<gene>
    <name evidence="1" type="ORF">EDWATA_01684</name>
</gene>
<dbReference type="Proteomes" id="UP000003692">
    <property type="component" value="Unassembled WGS sequence"/>
</dbReference>
<name>D4F4L1_EDWTA</name>